<dbReference type="Proteomes" id="UP000002534">
    <property type="component" value="Chromosome"/>
</dbReference>
<dbReference type="FunFam" id="2.40.50.1070:FF:000003">
    <property type="entry name" value="23S rRNA (Uracil-5-)-methyltransferase RumA"/>
    <property type="match status" value="1"/>
</dbReference>
<evidence type="ECO:0000256" key="2">
    <source>
        <dbReference type="ARBA" id="ARBA00022679"/>
    </source>
</evidence>
<dbReference type="Gene3D" id="3.40.50.150">
    <property type="entry name" value="Vaccinia Virus protein VP39"/>
    <property type="match status" value="1"/>
</dbReference>
<evidence type="ECO:0000256" key="6">
    <source>
        <dbReference type="SAM" id="MobiDB-lite"/>
    </source>
</evidence>
<dbReference type="SUPFAM" id="SSF53335">
    <property type="entry name" value="S-adenosyl-L-methionine-dependent methyltransferases"/>
    <property type="match status" value="1"/>
</dbReference>
<dbReference type="GO" id="GO:0070041">
    <property type="term" value="F:rRNA (uridine-C5-)-methyltransferase activity"/>
    <property type="evidence" value="ECO:0007669"/>
    <property type="project" value="TreeGrafter"/>
</dbReference>
<dbReference type="NCBIfam" id="TIGR00479">
    <property type="entry name" value="rumA"/>
    <property type="match status" value="1"/>
</dbReference>
<feature type="binding site" evidence="4">
    <location>
        <position position="413"/>
    </location>
    <ligand>
        <name>S-adenosyl-L-methionine</name>
        <dbReference type="ChEBI" id="CHEBI:59789"/>
    </ligand>
</feature>
<feature type="active site" description="Nucleophile" evidence="4">
    <location>
        <position position="440"/>
    </location>
</feature>
<keyword evidence="3 4" id="KW-0949">S-adenosyl-L-methionine</keyword>
<dbReference type="AlphaFoldDB" id="Q3A1Z9"/>
<dbReference type="KEGG" id="pca:Pcar_2369"/>
<dbReference type="InterPro" id="IPR012340">
    <property type="entry name" value="NA-bd_OB-fold"/>
</dbReference>
<evidence type="ECO:0000256" key="1">
    <source>
        <dbReference type="ARBA" id="ARBA00022603"/>
    </source>
</evidence>
<dbReference type="PROSITE" id="PS01231">
    <property type="entry name" value="TRMA_2"/>
    <property type="match status" value="1"/>
</dbReference>
<reference evidence="8 9" key="2">
    <citation type="journal article" date="2012" name="BMC Genomics">
        <title>The genome of Pelobacter carbinolicus reveals surprising metabolic capabilities and physiological features.</title>
        <authorList>
            <person name="Aklujkar M."/>
            <person name="Haveman S.A."/>
            <person name="Didonato R.Jr."/>
            <person name="Chertkov O."/>
            <person name="Han C.S."/>
            <person name="Land M.L."/>
            <person name="Brown P."/>
            <person name="Lovley D.R."/>
        </authorList>
    </citation>
    <scope>NUCLEOTIDE SEQUENCE [LARGE SCALE GENOMIC DNA]</scope>
    <source>
        <strain evidence="9">DSM 2380 / NBRC 103641 / GraBd1</strain>
    </source>
</reference>
<feature type="active site" evidence="5">
    <location>
        <position position="440"/>
    </location>
</feature>
<feature type="binding site" evidence="4">
    <location>
        <position position="315"/>
    </location>
    <ligand>
        <name>S-adenosyl-L-methionine</name>
        <dbReference type="ChEBI" id="CHEBI:59789"/>
    </ligand>
</feature>
<dbReference type="InterPro" id="IPR029063">
    <property type="entry name" value="SAM-dependent_MTases_sf"/>
</dbReference>
<feature type="region of interest" description="Disordered" evidence="6">
    <location>
        <begin position="1"/>
        <end position="36"/>
    </location>
</feature>
<gene>
    <name evidence="8" type="ordered locus">Pcar_2369</name>
</gene>
<dbReference type="InterPro" id="IPR030391">
    <property type="entry name" value="MeTrfase_TrmA_CS"/>
</dbReference>
<keyword evidence="1 4" id="KW-0489">Methyltransferase</keyword>
<evidence type="ECO:0000256" key="4">
    <source>
        <dbReference type="PROSITE-ProRule" id="PRU01024"/>
    </source>
</evidence>
<protein>
    <submittedName>
        <fullName evidence="8">RNA methyltransferase, TrmA family</fullName>
    </submittedName>
</protein>
<proteinExistence type="inferred from homology"/>
<dbReference type="Pfam" id="PF01938">
    <property type="entry name" value="TRAM"/>
    <property type="match status" value="1"/>
</dbReference>
<dbReference type="Gene3D" id="2.40.50.1070">
    <property type="match status" value="1"/>
</dbReference>
<dbReference type="SUPFAM" id="SSF50249">
    <property type="entry name" value="Nucleic acid-binding proteins"/>
    <property type="match status" value="1"/>
</dbReference>
<reference evidence="9" key="1">
    <citation type="submission" date="2005-10" db="EMBL/GenBank/DDBJ databases">
        <title>Complete sequence of Pelobacter carbinolicus DSM 2380.</title>
        <authorList>
            <person name="Copeland A."/>
            <person name="Lucas S."/>
            <person name="Lapidus A."/>
            <person name="Barry K."/>
            <person name="Detter J.C."/>
            <person name="Glavina T."/>
            <person name="Hammon N."/>
            <person name="Israni S."/>
            <person name="Pitluck S."/>
            <person name="Chertkov O."/>
            <person name="Schmutz J."/>
            <person name="Larimer F."/>
            <person name="Land M."/>
            <person name="Kyrpides N."/>
            <person name="Ivanova N."/>
            <person name="Richardson P."/>
        </authorList>
    </citation>
    <scope>NUCLEOTIDE SEQUENCE [LARGE SCALE GENOMIC DNA]</scope>
    <source>
        <strain evidence="9">DSM 2380 / NBRC 103641 / GraBd1</strain>
    </source>
</reference>
<dbReference type="InterPro" id="IPR030390">
    <property type="entry name" value="MeTrfase_TrmA_AS"/>
</dbReference>
<keyword evidence="2 4" id="KW-0808">Transferase</keyword>
<dbReference type="FunFam" id="3.40.50.150:FF:000009">
    <property type="entry name" value="23S rRNA (Uracil(1939)-C(5))-methyltransferase RlmD"/>
    <property type="match status" value="1"/>
</dbReference>
<evidence type="ECO:0000313" key="9">
    <source>
        <dbReference type="Proteomes" id="UP000002534"/>
    </source>
</evidence>
<keyword evidence="9" id="KW-1185">Reference proteome</keyword>
<evidence type="ECO:0000259" key="7">
    <source>
        <dbReference type="PROSITE" id="PS50926"/>
    </source>
</evidence>
<sequence length="489" mass="54007">MVPANLTIKPKQPENNPMPKQKQSRSKPARARRKPSAELIEVTIDQLNDDGIGIGRYQGKEVLVAGSLPGEKVCVAVEHEGQRRIIGQFRRLLTKSPARKPSPCPSLRDCQGCSLMSMGYADQLDFKQTKVREALNAYPQLKGTDISPILAAEEPLGYRTSAKLAVARRNGRIVIGLYRRGSHEVADIGACPLHHPLVNRIVEVVREEIARQDIYLYNPVTRRGLLRYLLIKVSPATGKAMVTFVTAQREYKRITALAKWVARKIPEVVSVQQNVNASSGNVIMGRETLRMVGQPDLFDQVGNIRLRISPTSFFQVNHAQAARIYALVRRWAALESHEFALDLYCGIGGIALHLAQDAGRVIGVEMVEDAVRNAQQNAAMNNLANCRFLAGDTAELLQDLIVDLPSLATAVLNPPRSGCDVEVLQAVTQLQPRTIIYVSCNPDTLARDLAELQKLGYRTAEIQPVDMFPQTAHVESVARLVKTGQQANQ</sequence>
<dbReference type="PANTHER" id="PTHR11061">
    <property type="entry name" value="RNA M5U METHYLTRANSFERASE"/>
    <property type="match status" value="1"/>
</dbReference>
<dbReference type="PROSITE" id="PS51687">
    <property type="entry name" value="SAM_MT_RNA_M5U"/>
    <property type="match status" value="1"/>
</dbReference>
<dbReference type="PROSITE" id="PS01230">
    <property type="entry name" value="TRMA_1"/>
    <property type="match status" value="1"/>
</dbReference>
<name>Q3A1Z9_SYNC1</name>
<comment type="similarity">
    <text evidence="4">Belongs to the class I-like SAM-binding methyltransferase superfamily. RNA M5U methyltransferase family.</text>
</comment>
<evidence type="ECO:0000313" key="8">
    <source>
        <dbReference type="EMBL" id="ABA89608.1"/>
    </source>
</evidence>
<feature type="compositionally biased region" description="Basic residues" evidence="6">
    <location>
        <begin position="22"/>
        <end position="34"/>
    </location>
</feature>
<dbReference type="CDD" id="cd02440">
    <property type="entry name" value="AdoMet_MTases"/>
    <property type="match status" value="1"/>
</dbReference>
<dbReference type="HOGENOM" id="CLU_014689_7_1_7"/>
<dbReference type="InterPro" id="IPR002792">
    <property type="entry name" value="TRAM_dom"/>
</dbReference>
<dbReference type="EMBL" id="CP000142">
    <property type="protein sequence ID" value="ABA89608.1"/>
    <property type="molecule type" value="Genomic_DNA"/>
</dbReference>
<feature type="domain" description="TRAM" evidence="7">
    <location>
        <begin position="33"/>
        <end position="91"/>
    </location>
</feature>
<dbReference type="eggNOG" id="COG2265">
    <property type="taxonomic scope" value="Bacteria"/>
</dbReference>
<evidence type="ECO:0000256" key="3">
    <source>
        <dbReference type="ARBA" id="ARBA00022691"/>
    </source>
</evidence>
<dbReference type="InterPro" id="IPR010280">
    <property type="entry name" value="U5_MeTrfase_fam"/>
</dbReference>
<dbReference type="Gene3D" id="2.40.50.140">
    <property type="entry name" value="Nucleic acid-binding proteins"/>
    <property type="match status" value="1"/>
</dbReference>
<feature type="binding site" evidence="4">
    <location>
        <position position="344"/>
    </location>
    <ligand>
        <name>S-adenosyl-L-methionine</name>
        <dbReference type="ChEBI" id="CHEBI:59789"/>
    </ligand>
</feature>
<accession>Q3A1Z9</accession>
<dbReference type="GO" id="GO:0070475">
    <property type="term" value="P:rRNA base methylation"/>
    <property type="evidence" value="ECO:0007669"/>
    <property type="project" value="TreeGrafter"/>
</dbReference>
<feature type="binding site" evidence="4">
    <location>
        <position position="365"/>
    </location>
    <ligand>
        <name>S-adenosyl-L-methionine</name>
        <dbReference type="ChEBI" id="CHEBI:59789"/>
    </ligand>
</feature>
<evidence type="ECO:0000256" key="5">
    <source>
        <dbReference type="PROSITE-ProRule" id="PRU10015"/>
    </source>
</evidence>
<dbReference type="STRING" id="338963.Pcar_2369"/>
<dbReference type="Pfam" id="PF05958">
    <property type="entry name" value="tRNA_U5-meth_tr"/>
    <property type="match status" value="1"/>
</dbReference>
<organism evidence="8 9">
    <name type="scientific">Syntrophotalea carbinolica (strain DSM 2380 / NBRC 103641 / GraBd1)</name>
    <name type="common">Pelobacter carbinolicus</name>
    <dbReference type="NCBI Taxonomy" id="338963"/>
    <lineage>
        <taxon>Bacteria</taxon>
        <taxon>Pseudomonadati</taxon>
        <taxon>Thermodesulfobacteriota</taxon>
        <taxon>Desulfuromonadia</taxon>
        <taxon>Desulfuromonadales</taxon>
        <taxon>Syntrophotaleaceae</taxon>
        <taxon>Syntrophotalea</taxon>
    </lineage>
</organism>
<dbReference type="PROSITE" id="PS50926">
    <property type="entry name" value="TRAM"/>
    <property type="match status" value="1"/>
</dbReference>
<dbReference type="PANTHER" id="PTHR11061:SF30">
    <property type="entry name" value="TRNA (URACIL(54)-C(5))-METHYLTRANSFERASE"/>
    <property type="match status" value="1"/>
</dbReference>